<organism evidence="6 7">
    <name type="scientific">Curvibacter cyanobacteriorum</name>
    <dbReference type="NCBI Taxonomy" id="3026422"/>
    <lineage>
        <taxon>Bacteria</taxon>
        <taxon>Pseudomonadati</taxon>
        <taxon>Pseudomonadota</taxon>
        <taxon>Betaproteobacteria</taxon>
        <taxon>Burkholderiales</taxon>
        <taxon>Comamonadaceae</taxon>
        <taxon>Curvibacter</taxon>
    </lineage>
</organism>
<dbReference type="CDD" id="cd08473">
    <property type="entry name" value="PBP2_CrgA_like_4"/>
    <property type="match status" value="1"/>
</dbReference>
<proteinExistence type="inferred from homology"/>
<comment type="similarity">
    <text evidence="1">Belongs to the LysR transcriptional regulatory family.</text>
</comment>
<dbReference type="InterPro" id="IPR000847">
    <property type="entry name" value="LysR_HTH_N"/>
</dbReference>
<protein>
    <submittedName>
        <fullName evidence="6">LysR substrate-binding domain-containing protein</fullName>
    </submittedName>
</protein>
<dbReference type="SUPFAM" id="SSF46785">
    <property type="entry name" value="Winged helix' DNA-binding domain"/>
    <property type="match status" value="1"/>
</dbReference>
<evidence type="ECO:0000259" key="5">
    <source>
        <dbReference type="PROSITE" id="PS50931"/>
    </source>
</evidence>
<dbReference type="PANTHER" id="PTHR30537">
    <property type="entry name" value="HTH-TYPE TRANSCRIPTIONAL REGULATOR"/>
    <property type="match status" value="1"/>
</dbReference>
<dbReference type="Proteomes" id="UP001528673">
    <property type="component" value="Unassembled WGS sequence"/>
</dbReference>
<dbReference type="RefSeq" id="WP_273948279.1">
    <property type="nucleotide sequence ID" value="NZ_JAQSIP010000001.1"/>
</dbReference>
<dbReference type="SUPFAM" id="SSF53850">
    <property type="entry name" value="Periplasmic binding protein-like II"/>
    <property type="match status" value="1"/>
</dbReference>
<dbReference type="Gene3D" id="3.40.190.290">
    <property type="match status" value="1"/>
</dbReference>
<reference evidence="6 7" key="1">
    <citation type="submission" date="2023-02" db="EMBL/GenBank/DDBJ databases">
        <title>Bacterial whole genomic sequence of Curvibacter sp. HBC61.</title>
        <authorList>
            <person name="Le V."/>
            <person name="Ko S.-R."/>
            <person name="Ahn C.-Y."/>
            <person name="Oh H.-M."/>
        </authorList>
    </citation>
    <scope>NUCLEOTIDE SEQUENCE [LARGE SCALE GENOMIC DNA]</scope>
    <source>
        <strain evidence="6 7">HBC61</strain>
    </source>
</reference>
<dbReference type="Gene3D" id="1.10.10.10">
    <property type="entry name" value="Winged helix-like DNA-binding domain superfamily/Winged helix DNA-binding domain"/>
    <property type="match status" value="1"/>
</dbReference>
<dbReference type="PROSITE" id="PS50931">
    <property type="entry name" value="HTH_LYSR"/>
    <property type="match status" value="1"/>
</dbReference>
<dbReference type="Pfam" id="PF03466">
    <property type="entry name" value="LysR_substrate"/>
    <property type="match status" value="1"/>
</dbReference>
<dbReference type="InterPro" id="IPR005119">
    <property type="entry name" value="LysR_subst-bd"/>
</dbReference>
<sequence length="315" mass="34132">MHDLNDMLYFAEVVEQGGFAAASRSLGLPKSRLSRRVAALEAGLGVRLLQRTTRRVALSEAGDVFYRHCRALRESAQSATEAVAALQAEPSGNLRVVCPVTLCQVMVGEMLPRFLARYPRVSLQLEVNNRVVDLIEDGVDVALRVRTRMDASGTLVVKRLGVGRSLLVAAPAVLQRWSAAHPGQVMGPDSLGQLDSVAMSSADGRSSWELEGPNAQVLSIAHRPRYVADDLLTLKYAVLAGTGAGWLPDYMCLQELADGRLVEALPGWASAQPIVHAVFPSRRGLLPVVRSFLDFLAEEFERVGDGTRFTTACAQ</sequence>
<keyword evidence="7" id="KW-1185">Reference proteome</keyword>
<dbReference type="InterPro" id="IPR036388">
    <property type="entry name" value="WH-like_DNA-bd_sf"/>
</dbReference>
<dbReference type="InterPro" id="IPR036390">
    <property type="entry name" value="WH_DNA-bd_sf"/>
</dbReference>
<feature type="domain" description="HTH lysR-type" evidence="5">
    <location>
        <begin position="1"/>
        <end position="59"/>
    </location>
</feature>
<name>A0ABT5MTT0_9BURK</name>
<dbReference type="PANTHER" id="PTHR30537:SF31">
    <property type="entry name" value="TRANSCRIPTIONAL REGULATOR, LYSR FAMILY"/>
    <property type="match status" value="1"/>
</dbReference>
<evidence type="ECO:0000313" key="6">
    <source>
        <dbReference type="EMBL" id="MDD0837290.1"/>
    </source>
</evidence>
<comment type="caution">
    <text evidence="6">The sequence shown here is derived from an EMBL/GenBank/DDBJ whole genome shotgun (WGS) entry which is preliminary data.</text>
</comment>
<keyword evidence="2" id="KW-0805">Transcription regulation</keyword>
<accession>A0ABT5MTT0</accession>
<dbReference type="InterPro" id="IPR058163">
    <property type="entry name" value="LysR-type_TF_proteobact-type"/>
</dbReference>
<evidence type="ECO:0000256" key="4">
    <source>
        <dbReference type="ARBA" id="ARBA00023163"/>
    </source>
</evidence>
<keyword evidence="3" id="KW-0238">DNA-binding</keyword>
<dbReference type="Pfam" id="PF00126">
    <property type="entry name" value="HTH_1"/>
    <property type="match status" value="1"/>
</dbReference>
<gene>
    <name evidence="6" type="ORF">PSQ40_01775</name>
</gene>
<evidence type="ECO:0000256" key="2">
    <source>
        <dbReference type="ARBA" id="ARBA00023015"/>
    </source>
</evidence>
<evidence type="ECO:0000256" key="3">
    <source>
        <dbReference type="ARBA" id="ARBA00023125"/>
    </source>
</evidence>
<dbReference type="EMBL" id="JAQSIP010000001">
    <property type="protein sequence ID" value="MDD0837290.1"/>
    <property type="molecule type" value="Genomic_DNA"/>
</dbReference>
<keyword evidence="4" id="KW-0804">Transcription</keyword>
<evidence type="ECO:0000256" key="1">
    <source>
        <dbReference type="ARBA" id="ARBA00009437"/>
    </source>
</evidence>
<evidence type="ECO:0000313" key="7">
    <source>
        <dbReference type="Proteomes" id="UP001528673"/>
    </source>
</evidence>